<feature type="short sequence motif" description="DGA/G" evidence="2">
    <location>
        <begin position="189"/>
        <end position="191"/>
    </location>
</feature>
<dbReference type="PANTHER" id="PTHR46394">
    <property type="entry name" value="ANNEXIN"/>
    <property type="match status" value="1"/>
</dbReference>
<reference evidence="6" key="4">
    <citation type="submission" date="2003-10" db="EMBL/GenBank/DDBJ databases">
        <title>The complete genome sequence of the alkaliphilic Bacillus clausii KSM-K16.</title>
        <authorList>
            <person name="Takaki Y."/>
            <person name="Kageyama Y."/>
            <person name="Shimamura S."/>
            <person name="Suzuki H."/>
            <person name="Nishi S."/>
            <person name="Hatada Y."/>
            <person name="Kawai S."/>
            <person name="Ito S."/>
            <person name="Horikoshi K."/>
        </authorList>
    </citation>
    <scope>NUCLEOTIDE SEQUENCE [LARGE SCALE GENOMIC DNA]</scope>
    <source>
        <strain evidence="6">KSM-K16</strain>
    </source>
</reference>
<dbReference type="Proteomes" id="UP000001168">
    <property type="component" value="Chromosome"/>
</dbReference>
<feature type="active site" description="Nucleophile" evidence="2">
    <location>
        <position position="41"/>
    </location>
</feature>
<dbReference type="eggNOG" id="COG1752">
    <property type="taxonomic scope" value="Bacteria"/>
</dbReference>
<keyword evidence="1 2" id="KW-0443">Lipid metabolism</keyword>
<proteinExistence type="predicted"/>
<evidence type="ECO:0000256" key="1">
    <source>
        <dbReference type="ARBA" id="ARBA00023098"/>
    </source>
</evidence>
<dbReference type="PROSITE" id="PS51635">
    <property type="entry name" value="PNPLA"/>
    <property type="match status" value="1"/>
</dbReference>
<keyword evidence="2" id="KW-0442">Lipid degradation</keyword>
<dbReference type="GO" id="GO:0016042">
    <property type="term" value="P:lipid catabolic process"/>
    <property type="evidence" value="ECO:0007669"/>
    <property type="project" value="UniProtKB-UniRule"/>
</dbReference>
<reference evidence="5 6" key="1">
    <citation type="journal article" date="1994" name="J. Ferment. Bioeng.">
        <title>Molecular cloning and nucleotide sequence of the gene for an alkaline protease from the alkalophilic Bacillus sp. KSM-K16.</title>
        <authorList>
            <person name="Hakamada Y."/>
            <person name="Kobayashi T."/>
            <person name="Hitomi J."/>
            <person name="Kawai S."/>
            <person name="Ito S."/>
        </authorList>
    </citation>
    <scope>NUCLEOTIDE SEQUENCE [LARGE SCALE GENOMIC DNA]</scope>
    <source>
        <strain evidence="5 6">KSM-K16</strain>
    </source>
</reference>
<feature type="domain" description="PNPLA" evidence="4">
    <location>
        <begin position="8"/>
        <end position="202"/>
    </location>
</feature>
<dbReference type="InterPro" id="IPR052580">
    <property type="entry name" value="Lipid_Hydrolase"/>
</dbReference>
<dbReference type="InterPro" id="IPR016035">
    <property type="entry name" value="Acyl_Trfase/lysoPLipase"/>
</dbReference>
<name>Q5WF39_SHOC1</name>
<evidence type="ECO:0000256" key="3">
    <source>
        <dbReference type="SAM" id="Phobius"/>
    </source>
</evidence>
<feature type="transmembrane region" description="Helical" evidence="3">
    <location>
        <begin position="36"/>
        <end position="54"/>
    </location>
</feature>
<evidence type="ECO:0000313" key="5">
    <source>
        <dbReference type="EMBL" id="BAD65021.1"/>
    </source>
</evidence>
<dbReference type="InterPro" id="IPR002641">
    <property type="entry name" value="PNPLA_dom"/>
</dbReference>
<dbReference type="GO" id="GO:0016787">
    <property type="term" value="F:hydrolase activity"/>
    <property type="evidence" value="ECO:0007669"/>
    <property type="project" value="UniProtKB-UniRule"/>
</dbReference>
<dbReference type="Pfam" id="PF01734">
    <property type="entry name" value="Patatin"/>
    <property type="match status" value="1"/>
</dbReference>
<accession>Q5WF39</accession>
<evidence type="ECO:0000256" key="2">
    <source>
        <dbReference type="PROSITE-ProRule" id="PRU01161"/>
    </source>
</evidence>
<comment type="caution">
    <text evidence="2">Lacks conserved residue(s) required for the propagation of feature annotation.</text>
</comment>
<keyword evidence="3" id="KW-0812">Transmembrane</keyword>
<evidence type="ECO:0000313" key="6">
    <source>
        <dbReference type="Proteomes" id="UP000001168"/>
    </source>
</evidence>
<dbReference type="KEGG" id="bcl:ABC2486"/>
<reference evidence="5 6" key="2">
    <citation type="journal article" date="1995" name="Appl. Microbiol. Biotechnol.">
        <title>Purification and properties of an alkaline protease from alkalophilic Bacillus sp. KSM-K16.</title>
        <authorList>
            <person name="Kobayashi T."/>
            <person name="Hakamada Y."/>
            <person name="Adachi S."/>
            <person name="Hitomi J."/>
            <person name="Yoshimatsu T."/>
            <person name="Koike K."/>
            <person name="Kawai S."/>
            <person name="Ito S."/>
        </authorList>
    </citation>
    <scope>NUCLEOTIDE SEQUENCE [LARGE SCALE GENOMIC DNA]</scope>
    <source>
        <strain evidence="5 6">KSM-K16</strain>
    </source>
</reference>
<dbReference type="HOGENOM" id="CLU_047251_3_0_9"/>
<dbReference type="STRING" id="66692.ABC2486"/>
<feature type="short sequence motif" description="GXSXG" evidence="2">
    <location>
        <begin position="39"/>
        <end position="43"/>
    </location>
</feature>
<dbReference type="SUPFAM" id="SSF52151">
    <property type="entry name" value="FabD/lysophospholipase-like"/>
    <property type="match status" value="1"/>
</dbReference>
<gene>
    <name evidence="5" type="ordered locus">ABC2486</name>
</gene>
<keyword evidence="2" id="KW-0378">Hydrolase</keyword>
<dbReference type="AlphaFoldDB" id="Q5WF39"/>
<keyword evidence="6" id="KW-1185">Reference proteome</keyword>
<dbReference type="CDD" id="cd07207">
    <property type="entry name" value="Pat_ExoU_VipD_like"/>
    <property type="match status" value="1"/>
</dbReference>
<dbReference type="EMBL" id="AP006627">
    <property type="protein sequence ID" value="BAD65021.1"/>
    <property type="molecule type" value="Genomic_DNA"/>
</dbReference>
<dbReference type="Gene3D" id="3.40.1090.10">
    <property type="entry name" value="Cytosolic phospholipase A2 catalytic domain"/>
    <property type="match status" value="2"/>
</dbReference>
<evidence type="ECO:0000259" key="4">
    <source>
        <dbReference type="PROSITE" id="PS51635"/>
    </source>
</evidence>
<keyword evidence="3" id="KW-0472">Membrane</keyword>
<protein>
    <submittedName>
        <fullName evidence="5">Esterase</fullName>
    </submittedName>
</protein>
<reference evidence="5 6" key="5">
    <citation type="journal article" date="2007" name="Extremophiles">
        <title>Intragenomic diversity of the V1 regions of 16S rRNA genes in high-alkaline protease-producing Bacillus clausii spp.</title>
        <authorList>
            <person name="Kageyama Y."/>
            <person name="Takaki Y."/>
            <person name="Shimamura S."/>
            <person name="Nishi S."/>
            <person name="Nogi Y."/>
            <person name="Uchimura K."/>
            <person name="Kobayashi T."/>
            <person name="Hitomi J."/>
            <person name="Ozaki K."/>
            <person name="Kawai S."/>
            <person name="Ito S."/>
            <person name="Horikoshi K."/>
        </authorList>
    </citation>
    <scope>NUCLEOTIDE SEQUENCE [LARGE SCALE GENOMIC DNA]</scope>
    <source>
        <strain evidence="5 6">KSM-K16</strain>
    </source>
</reference>
<feature type="active site" description="Proton acceptor" evidence="2">
    <location>
        <position position="189"/>
    </location>
</feature>
<keyword evidence="3" id="KW-1133">Transmembrane helix</keyword>
<sequence length="301" mass="33749">MTKVNVDAVFAGGGVKAFAFVGAVEAAEERKLSFTRIAGTSAGAIIAALLMAGYTSKELYRLLDQLDVVKMKDERMSFLPLPVAKWINLYFRLGLYKGDQLEAWLQDVLAAKGIRRFADLPSGSLRVIVSDITQGRMVVLPDDLPKYKYDPGAFSVAKAIRMSCSIPYFFEPVKLNDRSTKKKTFYMVDGGLLSNFPMWLFKDGSQGGWRRPVIGFQLAPRLDERPPAVINNAVDMYKALFETVTSAHDVRYISEKHAKNVVFIPVEDIKSTDFSLTNEEKRHMIQLGREKTTAFLSTWTP</sequence>
<organism evidence="5 6">
    <name type="scientific">Shouchella clausii (strain KSM-K16)</name>
    <name type="common">Alkalihalobacillus clausii</name>
    <dbReference type="NCBI Taxonomy" id="66692"/>
    <lineage>
        <taxon>Bacteria</taxon>
        <taxon>Bacillati</taxon>
        <taxon>Bacillota</taxon>
        <taxon>Bacilli</taxon>
        <taxon>Bacillales</taxon>
        <taxon>Bacillaceae</taxon>
        <taxon>Shouchella</taxon>
    </lineage>
</organism>
<dbReference type="PANTHER" id="PTHR46394:SF1">
    <property type="entry name" value="PNPLA DOMAIN-CONTAINING PROTEIN"/>
    <property type="match status" value="1"/>
</dbReference>
<reference evidence="5 6" key="3">
    <citation type="journal article" date="1997" name="Protein Eng.">
        <title>High-resolution crystal structure of M-protease: phylogeny aided analysis of the high-alkaline adaptation mechanism.</title>
        <authorList>
            <person name="Shirai T."/>
            <person name="Suzuki A."/>
            <person name="Yamane T."/>
            <person name="Ashida T."/>
            <person name="Kobayashi T."/>
            <person name="Ito S."/>
        </authorList>
    </citation>
    <scope>NUCLEOTIDE SEQUENCE [LARGE SCALE GENOMIC DNA]</scope>
    <source>
        <strain evidence="5 6">KSM-K16</strain>
    </source>
</reference>